<evidence type="ECO:0000313" key="3">
    <source>
        <dbReference type="Proteomes" id="UP000478052"/>
    </source>
</evidence>
<accession>A0A6G0ZKE7</accession>
<keyword evidence="3" id="KW-1185">Reference proteome</keyword>
<feature type="region of interest" description="Disordered" evidence="1">
    <location>
        <begin position="243"/>
        <end position="314"/>
    </location>
</feature>
<evidence type="ECO:0000313" key="2">
    <source>
        <dbReference type="EMBL" id="KAF0771494.1"/>
    </source>
</evidence>
<name>A0A6G0ZKE7_APHCR</name>
<organism evidence="2 3">
    <name type="scientific">Aphis craccivora</name>
    <name type="common">Cowpea aphid</name>
    <dbReference type="NCBI Taxonomy" id="307492"/>
    <lineage>
        <taxon>Eukaryota</taxon>
        <taxon>Metazoa</taxon>
        <taxon>Ecdysozoa</taxon>
        <taxon>Arthropoda</taxon>
        <taxon>Hexapoda</taxon>
        <taxon>Insecta</taxon>
        <taxon>Pterygota</taxon>
        <taxon>Neoptera</taxon>
        <taxon>Paraneoptera</taxon>
        <taxon>Hemiptera</taxon>
        <taxon>Sternorrhyncha</taxon>
        <taxon>Aphidomorpha</taxon>
        <taxon>Aphidoidea</taxon>
        <taxon>Aphididae</taxon>
        <taxon>Aphidini</taxon>
        <taxon>Aphis</taxon>
        <taxon>Aphis</taxon>
    </lineage>
</organism>
<dbReference type="AlphaFoldDB" id="A0A6G0ZKE7"/>
<dbReference type="OrthoDB" id="60433at2759"/>
<gene>
    <name evidence="2" type="ORF">FWK35_00011080</name>
</gene>
<proteinExistence type="predicted"/>
<dbReference type="EMBL" id="VUJU01000287">
    <property type="protein sequence ID" value="KAF0771494.1"/>
    <property type="molecule type" value="Genomic_DNA"/>
</dbReference>
<sequence length="314" mass="34803">MTNSNLLISIKYLNFVKRKFKRVGRVKTTYYDVLSVLTTRSIPAGLHAVSFGLTVRARRDLQDTGRIVRNVVGTAIVATPRADPNVRDYSGRKPRQYQTNQDTSLSADTYRSEYAREKPSTAAKLLLFGSLPRPKRRAKKPGNMSSLSFSHAVQVVTPTSKFARDKHYGGGGGSGGSGNRPSSALVCLFAELNARKHKHMEKDLRFLRIGSLNVRVKRTTEAFSNFLGVGHNAEKIHKTWGSADNIQQNDAKRMPPPKSVTIKKRKSKRPQDFLRRASAPADRSPDKRKSAEIVVTGDSDSDTACGFGTNWQPS</sequence>
<comment type="caution">
    <text evidence="2">The sequence shown here is derived from an EMBL/GenBank/DDBJ whole genome shotgun (WGS) entry which is preliminary data.</text>
</comment>
<dbReference type="Proteomes" id="UP000478052">
    <property type="component" value="Unassembled WGS sequence"/>
</dbReference>
<protein>
    <submittedName>
        <fullName evidence="2">Ankyrin repeat domain-containing protein SOWAHD-like</fullName>
    </submittedName>
</protein>
<reference evidence="2 3" key="1">
    <citation type="submission" date="2019-08" db="EMBL/GenBank/DDBJ databases">
        <title>Whole genome of Aphis craccivora.</title>
        <authorList>
            <person name="Voronova N.V."/>
            <person name="Shulinski R.S."/>
            <person name="Bandarenka Y.V."/>
            <person name="Zhorov D.G."/>
            <person name="Warner D."/>
        </authorList>
    </citation>
    <scope>NUCLEOTIDE SEQUENCE [LARGE SCALE GENOMIC DNA]</scope>
    <source>
        <strain evidence="2">180601</strain>
        <tissue evidence="2">Whole Body</tissue>
    </source>
</reference>
<evidence type="ECO:0000256" key="1">
    <source>
        <dbReference type="SAM" id="MobiDB-lite"/>
    </source>
</evidence>
<feature type="region of interest" description="Disordered" evidence="1">
    <location>
        <begin position="82"/>
        <end position="104"/>
    </location>
</feature>